<dbReference type="PROSITE" id="PS50887">
    <property type="entry name" value="GGDEF"/>
    <property type="match status" value="1"/>
</dbReference>
<dbReference type="InterPro" id="IPR029787">
    <property type="entry name" value="Nucleotide_cyclase"/>
</dbReference>
<proteinExistence type="predicted"/>
<feature type="coiled-coil region" evidence="1">
    <location>
        <begin position="165"/>
        <end position="192"/>
    </location>
</feature>
<dbReference type="InterPro" id="IPR050469">
    <property type="entry name" value="Diguanylate_Cyclase"/>
</dbReference>
<dbReference type="SMART" id="SM00267">
    <property type="entry name" value="GGDEF"/>
    <property type="match status" value="1"/>
</dbReference>
<dbReference type="FunFam" id="3.30.70.270:FF:000001">
    <property type="entry name" value="Diguanylate cyclase domain protein"/>
    <property type="match status" value="1"/>
</dbReference>
<protein>
    <recommendedName>
        <fullName evidence="2">GGDEF domain-containing protein</fullName>
    </recommendedName>
</protein>
<gene>
    <name evidence="3" type="ORF">LCGC14_1478930</name>
</gene>
<dbReference type="CDD" id="cd01949">
    <property type="entry name" value="GGDEF"/>
    <property type="match status" value="1"/>
</dbReference>
<dbReference type="EMBL" id="LAZR01010486">
    <property type="protein sequence ID" value="KKM66665.1"/>
    <property type="molecule type" value="Genomic_DNA"/>
</dbReference>
<evidence type="ECO:0000256" key="1">
    <source>
        <dbReference type="SAM" id="Coils"/>
    </source>
</evidence>
<comment type="caution">
    <text evidence="3">The sequence shown here is derived from an EMBL/GenBank/DDBJ whole genome shotgun (WGS) entry which is preliminary data.</text>
</comment>
<dbReference type="GO" id="GO:0043709">
    <property type="term" value="P:cell adhesion involved in single-species biofilm formation"/>
    <property type="evidence" value="ECO:0007669"/>
    <property type="project" value="TreeGrafter"/>
</dbReference>
<keyword evidence="1" id="KW-0175">Coiled coil</keyword>
<dbReference type="PANTHER" id="PTHR45138:SF24">
    <property type="entry name" value="DIGUANYLATE CYCLASE DGCC-RELATED"/>
    <property type="match status" value="1"/>
</dbReference>
<dbReference type="InterPro" id="IPR000160">
    <property type="entry name" value="GGDEF_dom"/>
</dbReference>
<dbReference type="GO" id="GO:0052621">
    <property type="term" value="F:diguanylate cyclase activity"/>
    <property type="evidence" value="ECO:0007669"/>
    <property type="project" value="TreeGrafter"/>
</dbReference>
<reference evidence="3" key="1">
    <citation type="journal article" date="2015" name="Nature">
        <title>Complex archaea that bridge the gap between prokaryotes and eukaryotes.</title>
        <authorList>
            <person name="Spang A."/>
            <person name="Saw J.H."/>
            <person name="Jorgensen S.L."/>
            <person name="Zaremba-Niedzwiedzka K."/>
            <person name="Martijn J."/>
            <person name="Lind A.E."/>
            <person name="van Eijk R."/>
            <person name="Schleper C."/>
            <person name="Guy L."/>
            <person name="Ettema T.J."/>
        </authorList>
    </citation>
    <scope>NUCLEOTIDE SEQUENCE</scope>
</reference>
<evidence type="ECO:0000259" key="2">
    <source>
        <dbReference type="PROSITE" id="PS50887"/>
    </source>
</evidence>
<name>A0A0F9LQH8_9ZZZZ</name>
<dbReference type="Pfam" id="PF00990">
    <property type="entry name" value="GGDEF"/>
    <property type="match status" value="1"/>
</dbReference>
<evidence type="ECO:0000313" key="3">
    <source>
        <dbReference type="EMBL" id="KKM66665.1"/>
    </source>
</evidence>
<dbReference type="Gene3D" id="3.30.70.270">
    <property type="match status" value="1"/>
</dbReference>
<dbReference type="AlphaFoldDB" id="A0A0F9LQH8"/>
<dbReference type="PANTHER" id="PTHR45138">
    <property type="entry name" value="REGULATORY COMPONENTS OF SENSORY TRANSDUCTION SYSTEM"/>
    <property type="match status" value="1"/>
</dbReference>
<dbReference type="NCBIfam" id="TIGR00254">
    <property type="entry name" value="GGDEF"/>
    <property type="match status" value="1"/>
</dbReference>
<dbReference type="SUPFAM" id="SSF55073">
    <property type="entry name" value="Nucleotide cyclase"/>
    <property type="match status" value="1"/>
</dbReference>
<dbReference type="InterPro" id="IPR043128">
    <property type="entry name" value="Rev_trsase/Diguanyl_cyclase"/>
</dbReference>
<feature type="domain" description="GGDEF" evidence="2">
    <location>
        <begin position="220"/>
        <end position="353"/>
    </location>
</feature>
<sequence>MMSLFERALMSNQSSFPPVYSDPIEKASENLRQVIPLISKHKIPVNPANYAVWYEYVSGENHTLIDEINHRLAQNLPISTDYAQHLFEKYVLMDMPERLESTQNGLKLVVNNTLGNLHKTEADAAHSISELNNTKSLLNNCRDINELHNLVSDILASTQMLTKASNDLKQDLEKSSQEIARLKEELDTVKKESRTDALTGLLNRGAFNEELDIACQQPNTDMALALFDIDHFKKINDTYGHVLGDKVLQYFSGLLQKHAGDHHLVGRYGGEEMAMLLMNISFEEAKSISNNICVALAESRLKKKGQEEYINQITVSAGVSMLQTQDSPSSVTERADKALYQSKNNGRNQVTIL</sequence>
<dbReference type="GO" id="GO:1902201">
    <property type="term" value="P:negative regulation of bacterial-type flagellum-dependent cell motility"/>
    <property type="evidence" value="ECO:0007669"/>
    <property type="project" value="TreeGrafter"/>
</dbReference>
<organism evidence="3">
    <name type="scientific">marine sediment metagenome</name>
    <dbReference type="NCBI Taxonomy" id="412755"/>
    <lineage>
        <taxon>unclassified sequences</taxon>
        <taxon>metagenomes</taxon>
        <taxon>ecological metagenomes</taxon>
    </lineage>
</organism>
<accession>A0A0F9LQH8</accession>
<dbReference type="GO" id="GO:0005886">
    <property type="term" value="C:plasma membrane"/>
    <property type="evidence" value="ECO:0007669"/>
    <property type="project" value="TreeGrafter"/>
</dbReference>